<feature type="transmembrane region" description="Helical" evidence="17">
    <location>
        <begin position="243"/>
        <end position="261"/>
    </location>
</feature>
<accession>G4QF67</accession>
<feature type="transmembrane region" description="Helical" evidence="17">
    <location>
        <begin position="58"/>
        <end position="77"/>
    </location>
</feature>
<dbReference type="GO" id="GO:0005886">
    <property type="term" value="C:plasma membrane"/>
    <property type="evidence" value="ECO:0007669"/>
    <property type="project" value="UniProtKB-SubCell"/>
</dbReference>
<keyword evidence="11 16" id="KW-1278">Translocase</keyword>
<comment type="subcellular location">
    <subcellularLocation>
        <location evidence="2">Cell inner membrane</location>
        <topology evidence="2">Multi-pass membrane protein</topology>
    </subcellularLocation>
</comment>
<keyword evidence="7 16" id="KW-1003">Cell membrane</keyword>
<keyword evidence="13 16" id="KW-0520">NAD</keyword>
<dbReference type="InterPro" id="IPR034300">
    <property type="entry name" value="PNTB-like"/>
</dbReference>
<dbReference type="AlphaFoldDB" id="G4QF67"/>
<reference evidence="19 20" key="1">
    <citation type="journal article" date="2011" name="J. Bacteriol.">
        <title>Complete genome sequence of seawater bacterium Glaciecola nitratireducens FR1064T.</title>
        <authorList>
            <person name="Bian F."/>
            <person name="Qin Q.L."/>
            <person name="Xie B.B."/>
            <person name="Shu Y.L."/>
            <person name="Zhang X.Y."/>
            <person name="Yu Y."/>
            <person name="Chen B."/>
            <person name="Chen X.L."/>
            <person name="Zhou B.C."/>
            <person name="Zhang Y.Z."/>
        </authorList>
    </citation>
    <scope>NUCLEOTIDE SEQUENCE [LARGE SCALE GENOMIC DNA]</scope>
    <source>
        <strain evidence="20">JCM 12485 / KCTC 12276 / FR1064</strain>
    </source>
</reference>
<evidence type="ECO:0000313" key="20">
    <source>
        <dbReference type="Proteomes" id="UP000009282"/>
    </source>
</evidence>
<dbReference type="SUPFAM" id="SSF52467">
    <property type="entry name" value="DHS-like NAD/FAD-binding domain"/>
    <property type="match status" value="1"/>
</dbReference>
<evidence type="ECO:0000256" key="2">
    <source>
        <dbReference type="ARBA" id="ARBA00004429"/>
    </source>
</evidence>
<dbReference type="InterPro" id="IPR012136">
    <property type="entry name" value="NADH_DH_b"/>
</dbReference>
<keyword evidence="9 17" id="KW-0812">Transmembrane</keyword>
<keyword evidence="12 17" id="KW-1133">Transmembrane helix</keyword>
<dbReference type="PIRSF" id="PIRSF000204">
    <property type="entry name" value="PNTB"/>
    <property type="match status" value="1"/>
</dbReference>
<evidence type="ECO:0000256" key="8">
    <source>
        <dbReference type="ARBA" id="ARBA00022519"/>
    </source>
</evidence>
<dbReference type="HOGENOM" id="CLU_007866_4_0_6"/>
<keyword evidence="20" id="KW-1185">Reference proteome</keyword>
<dbReference type="Pfam" id="PF02233">
    <property type="entry name" value="PNTB"/>
    <property type="match status" value="1"/>
</dbReference>
<feature type="domain" description="NADP transhydrogenase beta-like" evidence="18">
    <location>
        <begin position="9"/>
        <end position="459"/>
    </location>
</feature>
<dbReference type="STRING" id="1085623.GNIT_0257"/>
<evidence type="ECO:0000256" key="16">
    <source>
        <dbReference type="PIRNR" id="PIRNR000204"/>
    </source>
</evidence>
<keyword evidence="8 16" id="KW-0997">Cell inner membrane</keyword>
<feature type="transmembrane region" description="Helical" evidence="17">
    <location>
        <begin position="217"/>
        <end position="237"/>
    </location>
</feature>
<evidence type="ECO:0000256" key="13">
    <source>
        <dbReference type="ARBA" id="ARBA00023027"/>
    </source>
</evidence>
<evidence type="ECO:0000256" key="17">
    <source>
        <dbReference type="SAM" id="Phobius"/>
    </source>
</evidence>
<name>G4QF67_GLANF</name>
<dbReference type="PANTHER" id="PTHR44758">
    <property type="entry name" value="NAD(P) TRANSHYDROGENASE SUBUNIT BETA"/>
    <property type="match status" value="1"/>
</dbReference>
<dbReference type="GO" id="GO:0008750">
    <property type="term" value="F:proton-translocating NAD(P)+ transhydrogenase activity"/>
    <property type="evidence" value="ECO:0007669"/>
    <property type="project" value="UniProtKB-EC"/>
</dbReference>
<organism evidence="19 20">
    <name type="scientific">Glaciecola nitratireducens (strain JCM 12485 / KCTC 12276 / FR1064)</name>
    <dbReference type="NCBI Taxonomy" id="1085623"/>
    <lineage>
        <taxon>Bacteria</taxon>
        <taxon>Pseudomonadati</taxon>
        <taxon>Pseudomonadota</taxon>
        <taxon>Gammaproteobacteria</taxon>
        <taxon>Alteromonadales</taxon>
        <taxon>Alteromonadaceae</taxon>
        <taxon>Brumicola</taxon>
    </lineage>
</organism>
<feature type="transmembrane region" description="Helical" evidence="17">
    <location>
        <begin position="162"/>
        <end position="184"/>
    </location>
</feature>
<dbReference type="eggNOG" id="COG1282">
    <property type="taxonomic scope" value="Bacteria"/>
</dbReference>
<evidence type="ECO:0000256" key="3">
    <source>
        <dbReference type="ARBA" id="ARBA00007919"/>
    </source>
</evidence>
<evidence type="ECO:0000256" key="6">
    <source>
        <dbReference type="ARBA" id="ARBA00014581"/>
    </source>
</evidence>
<evidence type="ECO:0000256" key="4">
    <source>
        <dbReference type="ARBA" id="ARBA00011870"/>
    </source>
</evidence>
<gene>
    <name evidence="19" type="primary">pntB</name>
    <name evidence="19" type="ordered locus">GNIT_0257</name>
</gene>
<dbReference type="EC" id="7.1.1.1" evidence="5 16"/>
<evidence type="ECO:0000256" key="15">
    <source>
        <dbReference type="ARBA" id="ARBA00048202"/>
    </source>
</evidence>
<evidence type="ECO:0000256" key="11">
    <source>
        <dbReference type="ARBA" id="ARBA00022967"/>
    </source>
</evidence>
<evidence type="ECO:0000256" key="10">
    <source>
        <dbReference type="ARBA" id="ARBA00022857"/>
    </source>
</evidence>
<dbReference type="OrthoDB" id="9763786at2"/>
<comment type="function">
    <text evidence="1 16">The transhydrogenation between NADH and NADP is coupled to respiration and ATP hydrolysis and functions as a proton pump across the membrane.</text>
</comment>
<comment type="catalytic activity">
    <reaction evidence="15 16">
        <text>NAD(+) + NADPH + H(+)(in) = NADH + NADP(+) + H(+)(out)</text>
        <dbReference type="Rhea" id="RHEA:47992"/>
        <dbReference type="ChEBI" id="CHEBI:15378"/>
        <dbReference type="ChEBI" id="CHEBI:57540"/>
        <dbReference type="ChEBI" id="CHEBI:57783"/>
        <dbReference type="ChEBI" id="CHEBI:57945"/>
        <dbReference type="ChEBI" id="CHEBI:58349"/>
        <dbReference type="EC" id="7.1.1.1"/>
    </reaction>
</comment>
<feature type="transmembrane region" description="Helical" evidence="17">
    <location>
        <begin position="116"/>
        <end position="141"/>
    </location>
</feature>
<dbReference type="GO" id="GO:0050661">
    <property type="term" value="F:NADP binding"/>
    <property type="evidence" value="ECO:0007669"/>
    <property type="project" value="InterPro"/>
</dbReference>
<dbReference type="PANTHER" id="PTHR44758:SF1">
    <property type="entry name" value="NAD(P) TRANSHYDROGENASE SUBUNIT BETA"/>
    <property type="match status" value="1"/>
</dbReference>
<evidence type="ECO:0000256" key="14">
    <source>
        <dbReference type="ARBA" id="ARBA00023136"/>
    </source>
</evidence>
<evidence type="ECO:0000256" key="9">
    <source>
        <dbReference type="ARBA" id="ARBA00022692"/>
    </source>
</evidence>
<evidence type="ECO:0000259" key="18">
    <source>
        <dbReference type="Pfam" id="PF02233"/>
    </source>
</evidence>
<protein>
    <recommendedName>
        <fullName evidence="6 16">NAD(P) transhydrogenase subunit beta</fullName>
        <ecNumber evidence="5 16">7.1.1.1</ecNumber>
    </recommendedName>
    <alternativeName>
        <fullName evidence="16">Nicotinamide nucleotide transhydrogenase subunit beta</fullName>
    </alternativeName>
</protein>
<dbReference type="RefSeq" id="WP_014107290.1">
    <property type="nucleotide sequence ID" value="NC_016041.1"/>
</dbReference>
<feature type="transmembrane region" description="Helical" evidence="17">
    <location>
        <begin position="89"/>
        <end position="110"/>
    </location>
</feature>
<evidence type="ECO:0000313" key="19">
    <source>
        <dbReference type="EMBL" id="AEP28411.1"/>
    </source>
</evidence>
<dbReference type="Proteomes" id="UP000009282">
    <property type="component" value="Chromosome"/>
</dbReference>
<dbReference type="KEGG" id="gni:GNIT_0257"/>
<sequence>MLNTEFIINAVYVLSAALFILGLKLLSHPLTARRGNKLSAMGMLVAICVTLIDQNILAYEWILVAIVAGSAVGALIAKKVALTEMPEMVSLLNGVGGMASLLVALAMVEADSAIESYLLVIVLLAIAIGGITFSGSVIAWAKLSGKVAKLISSGSTVFAGQAVVNILIVIGIVILGILVVVYPQAANSAIYLYSFVTLCIVLGVMLVIPIGGADMPVVISLLNSYSGLAACAAGLAIDNNLLIVAGALVGASGIILTSVMCKAMNRSLTNVLFSGFQAVSTSEIKIEGEVKPMAADDAYYVLEAAQSVLVIPGYGMAVAQAQHAMKELQVLLEENGAEVVYGIHPVAGRMPGHMNVLLAEADVSYELLLEMDDVNARMEGFDVAIVIGANDVVNPAARDIAGSPIYGMPIINADRAKNVFILKRGMASGFAGVENPLFFKDNARMIFGDAKDTINTIIRQFSD</sequence>
<feature type="transmembrane region" description="Helical" evidence="17">
    <location>
        <begin position="35"/>
        <end position="52"/>
    </location>
</feature>
<keyword evidence="14 16" id="KW-0472">Membrane</keyword>
<dbReference type="InterPro" id="IPR029035">
    <property type="entry name" value="DHS-like_NAD/FAD-binding_dom"/>
</dbReference>
<evidence type="ECO:0000256" key="12">
    <source>
        <dbReference type="ARBA" id="ARBA00022989"/>
    </source>
</evidence>
<comment type="subunit">
    <text evidence="4">Heterodimer of an alpha and a beta chain.</text>
</comment>
<evidence type="ECO:0000256" key="7">
    <source>
        <dbReference type="ARBA" id="ARBA00022475"/>
    </source>
</evidence>
<keyword evidence="10 16" id="KW-0521">NADP</keyword>
<feature type="transmembrane region" description="Helical" evidence="17">
    <location>
        <begin position="190"/>
        <end position="210"/>
    </location>
</feature>
<feature type="transmembrane region" description="Helical" evidence="17">
    <location>
        <begin position="6"/>
        <end position="23"/>
    </location>
</feature>
<evidence type="ECO:0000256" key="5">
    <source>
        <dbReference type="ARBA" id="ARBA00012943"/>
    </source>
</evidence>
<evidence type="ECO:0000256" key="1">
    <source>
        <dbReference type="ARBA" id="ARBA00003943"/>
    </source>
</evidence>
<dbReference type="Gene3D" id="3.40.50.1220">
    <property type="entry name" value="TPP-binding domain"/>
    <property type="match status" value="1"/>
</dbReference>
<comment type="similarity">
    <text evidence="3 16">Belongs to the PNT beta subunit family.</text>
</comment>
<dbReference type="EMBL" id="CP003060">
    <property type="protein sequence ID" value="AEP28411.1"/>
    <property type="molecule type" value="Genomic_DNA"/>
</dbReference>
<proteinExistence type="inferred from homology"/>